<dbReference type="SMART" id="SM00530">
    <property type="entry name" value="HTH_XRE"/>
    <property type="match status" value="1"/>
</dbReference>
<reference evidence="4 5" key="1">
    <citation type="submission" date="2021-07" db="EMBL/GenBank/DDBJ databases">
        <title>Karlodiniumbacter phycospheric gen. nov., sp. nov., a phycosphere bacterium isolated from karlodinium veneficum.</title>
        <authorList>
            <person name="Peng Y."/>
            <person name="Jiang L."/>
            <person name="Lee J."/>
        </authorList>
    </citation>
    <scope>NUCLEOTIDE SEQUENCE</scope>
    <source>
        <strain evidence="4 5">N5</strain>
    </source>
</reference>
<dbReference type="GO" id="GO:0003700">
    <property type="term" value="F:DNA-binding transcription factor activity"/>
    <property type="evidence" value="ECO:0007669"/>
    <property type="project" value="TreeGrafter"/>
</dbReference>
<evidence type="ECO:0000256" key="1">
    <source>
        <dbReference type="ARBA" id="ARBA00023125"/>
    </source>
</evidence>
<dbReference type="Proteomes" id="UP000693972">
    <property type="component" value="Unassembled WGS sequence"/>
</dbReference>
<evidence type="ECO:0000313" key="4">
    <source>
        <dbReference type="EMBL" id="QXL89290.1"/>
    </source>
</evidence>
<dbReference type="CDD" id="cd00093">
    <property type="entry name" value="HTH_XRE"/>
    <property type="match status" value="1"/>
</dbReference>
<name>A0A975TXU3_9RHOB</name>
<keyword evidence="1" id="KW-0238">DNA-binding</keyword>
<evidence type="ECO:0000313" key="5">
    <source>
        <dbReference type="Proteomes" id="UP000693972"/>
    </source>
</evidence>
<evidence type="ECO:0000259" key="2">
    <source>
        <dbReference type="PROSITE" id="PS50943"/>
    </source>
</evidence>
<dbReference type="GO" id="GO:0005829">
    <property type="term" value="C:cytosol"/>
    <property type="evidence" value="ECO:0007669"/>
    <property type="project" value="TreeGrafter"/>
</dbReference>
<dbReference type="Gene3D" id="1.10.260.40">
    <property type="entry name" value="lambda repressor-like DNA-binding domains"/>
    <property type="match status" value="1"/>
</dbReference>
<dbReference type="Pfam" id="PF01381">
    <property type="entry name" value="HTH_3"/>
    <property type="match status" value="1"/>
</dbReference>
<dbReference type="GO" id="GO:0003677">
    <property type="term" value="F:DNA binding"/>
    <property type="evidence" value="ECO:0007669"/>
    <property type="project" value="UniProtKB-KW"/>
</dbReference>
<dbReference type="EMBL" id="CP078073">
    <property type="protein sequence ID" value="QXL89290.1"/>
    <property type="molecule type" value="Genomic_DNA"/>
</dbReference>
<dbReference type="InterPro" id="IPR010982">
    <property type="entry name" value="Lambda_DNA-bd_dom_sf"/>
</dbReference>
<dbReference type="Pfam" id="PF09856">
    <property type="entry name" value="ScfRs"/>
    <property type="match status" value="1"/>
</dbReference>
<dbReference type="SUPFAM" id="SSF47413">
    <property type="entry name" value="lambda repressor-like DNA-binding domains"/>
    <property type="match status" value="1"/>
</dbReference>
<dbReference type="EMBL" id="JAIMBW010000001">
    <property type="protein sequence ID" value="MBY4892548.1"/>
    <property type="molecule type" value="Genomic_DNA"/>
</dbReference>
<feature type="domain" description="HTH cro/C1-type" evidence="2">
    <location>
        <begin position="14"/>
        <end position="68"/>
    </location>
</feature>
<organism evidence="4">
    <name type="scientific">Gymnodinialimonas phycosphaerae</name>
    <dbReference type="NCBI Taxonomy" id="2841589"/>
    <lineage>
        <taxon>Bacteria</taxon>
        <taxon>Pseudomonadati</taxon>
        <taxon>Pseudomonadota</taxon>
        <taxon>Alphaproteobacteria</taxon>
        <taxon>Rhodobacterales</taxon>
        <taxon>Paracoccaceae</taxon>
        <taxon>Gymnodinialimonas</taxon>
    </lineage>
</organism>
<dbReference type="InterPro" id="IPR001387">
    <property type="entry name" value="Cro/C1-type_HTH"/>
</dbReference>
<dbReference type="PANTHER" id="PTHR46797:SF1">
    <property type="entry name" value="METHYLPHOSPHONATE SYNTHASE"/>
    <property type="match status" value="1"/>
</dbReference>
<proteinExistence type="predicted"/>
<keyword evidence="5" id="KW-1185">Reference proteome</keyword>
<evidence type="ECO:0000313" key="3">
    <source>
        <dbReference type="EMBL" id="MBY4892548.1"/>
    </source>
</evidence>
<dbReference type="AlphaFoldDB" id="A0A975TXU3"/>
<sequence length="434" mass="45727">MAKAPPEHLTGSRIRERRLALGLKQGALAEAVGVSPSYLNLIEHNHRRIGGKLLLELARVLKVDASALTDGVDAGISELLDAAARALGDVPAETARIDELVARFPGWTALIAAQEARARALEGQIDALRDRLAHDPALAEAMHEVLSSVAAIRTTADILVREKDLDPAWRGRFHRNLHEDAERLSGRATGLLAQFEAPGAGADVSAPEETVEAMFEAAGHYFSEIETAGDAVDAAIEAVLARSAGMEDAPARARAETQLRAYAEDARRLPMVDFAPLARAAGHDPARVLAAAGGAAGGDVALVLRRMASLPAEDGVPPRGLAICDASGALLHRRRLQGFAMPRVAAGCPLWPLYRVLGRIGQADMAVIETPQGARFKAWAVAQPVGEPQAFGQVPRVVATMLVMPAGPETDASEVIASGPGCGICPREGCLARR</sequence>
<accession>A0A975TXU3</accession>
<protein>
    <submittedName>
        <fullName evidence="4">Helix-turn-helix domain-containing protein</fullName>
    </submittedName>
</protein>
<dbReference type="PANTHER" id="PTHR46797">
    <property type="entry name" value="HTH-TYPE TRANSCRIPTIONAL REGULATOR"/>
    <property type="match status" value="1"/>
</dbReference>
<dbReference type="InterPro" id="IPR018653">
    <property type="entry name" value="ScfR_C"/>
</dbReference>
<gene>
    <name evidence="3" type="ORF">KUL25_07200</name>
    <name evidence="4" type="ORF">KUL25_07205</name>
</gene>
<dbReference type="PROSITE" id="PS50943">
    <property type="entry name" value="HTH_CROC1"/>
    <property type="match status" value="1"/>
</dbReference>
<dbReference type="InterPro" id="IPR050807">
    <property type="entry name" value="TransReg_Diox_bact_type"/>
</dbReference>
<dbReference type="RefSeq" id="WP_257892332.1">
    <property type="nucleotide sequence ID" value="NZ_JAIMBW010000001.1"/>
</dbReference>